<keyword evidence="5" id="KW-1185">Reference proteome</keyword>
<name>A0ABP9SQ13_9ACTN</name>
<dbReference type="Gene3D" id="3.40.630.30">
    <property type="match status" value="1"/>
</dbReference>
<evidence type="ECO:0000313" key="5">
    <source>
        <dbReference type="Proteomes" id="UP001501570"/>
    </source>
</evidence>
<dbReference type="CDD" id="cd04301">
    <property type="entry name" value="NAT_SF"/>
    <property type="match status" value="1"/>
</dbReference>
<feature type="domain" description="N-acetyltransferase" evidence="3">
    <location>
        <begin position="3"/>
        <end position="171"/>
    </location>
</feature>
<keyword evidence="1" id="KW-0808">Transferase</keyword>
<dbReference type="InterPro" id="IPR000182">
    <property type="entry name" value="GNAT_dom"/>
</dbReference>
<evidence type="ECO:0000259" key="3">
    <source>
        <dbReference type="PROSITE" id="PS51186"/>
    </source>
</evidence>
<dbReference type="InterPro" id="IPR050832">
    <property type="entry name" value="Bact_Acetyltransf"/>
</dbReference>
<protein>
    <recommendedName>
        <fullName evidence="3">N-acetyltransferase domain-containing protein</fullName>
    </recommendedName>
</protein>
<keyword evidence="2" id="KW-0012">Acyltransferase</keyword>
<sequence length="171" mass="19033">MSIVVRPATAADAAGRARLWRDSGRFFASLDPEAAQEPDPEGLVEWMAEIYRRWAEDPTVLALIAEVDGEIAGALTARVSEPLPLASRQVQRDFGRRRVHIDALTVAEPHRRSGVGTALMAEAERWALDRGAEVITLETNLDNPTSVPFYERRMGYARHEVVFRKTLRPAG</sequence>
<evidence type="ECO:0000256" key="1">
    <source>
        <dbReference type="ARBA" id="ARBA00022679"/>
    </source>
</evidence>
<dbReference type="InterPro" id="IPR016181">
    <property type="entry name" value="Acyl_CoA_acyltransferase"/>
</dbReference>
<dbReference type="PANTHER" id="PTHR43877:SF1">
    <property type="entry name" value="ACETYLTRANSFERASE"/>
    <property type="match status" value="1"/>
</dbReference>
<proteinExistence type="predicted"/>
<organism evidence="4 5">
    <name type="scientific">Rugosimonospora acidiphila</name>
    <dbReference type="NCBI Taxonomy" id="556531"/>
    <lineage>
        <taxon>Bacteria</taxon>
        <taxon>Bacillati</taxon>
        <taxon>Actinomycetota</taxon>
        <taxon>Actinomycetes</taxon>
        <taxon>Micromonosporales</taxon>
        <taxon>Micromonosporaceae</taxon>
        <taxon>Rugosimonospora</taxon>
    </lineage>
</organism>
<dbReference type="SUPFAM" id="SSF55729">
    <property type="entry name" value="Acyl-CoA N-acyltransferases (Nat)"/>
    <property type="match status" value="1"/>
</dbReference>
<evidence type="ECO:0000256" key="2">
    <source>
        <dbReference type="ARBA" id="ARBA00023315"/>
    </source>
</evidence>
<reference evidence="5" key="1">
    <citation type="journal article" date="2019" name="Int. J. Syst. Evol. Microbiol.">
        <title>The Global Catalogue of Microorganisms (GCM) 10K type strain sequencing project: providing services to taxonomists for standard genome sequencing and annotation.</title>
        <authorList>
            <consortium name="The Broad Institute Genomics Platform"/>
            <consortium name="The Broad Institute Genome Sequencing Center for Infectious Disease"/>
            <person name="Wu L."/>
            <person name="Ma J."/>
        </authorList>
    </citation>
    <scope>NUCLEOTIDE SEQUENCE [LARGE SCALE GENOMIC DNA]</scope>
    <source>
        <strain evidence="5">JCM 18304</strain>
    </source>
</reference>
<dbReference type="EMBL" id="BAABJQ010000036">
    <property type="protein sequence ID" value="GAA5199204.1"/>
    <property type="molecule type" value="Genomic_DNA"/>
</dbReference>
<dbReference type="Proteomes" id="UP001501570">
    <property type="component" value="Unassembled WGS sequence"/>
</dbReference>
<dbReference type="PANTHER" id="PTHR43877">
    <property type="entry name" value="AMINOALKYLPHOSPHONATE N-ACETYLTRANSFERASE-RELATED-RELATED"/>
    <property type="match status" value="1"/>
</dbReference>
<dbReference type="RefSeq" id="WP_345637867.1">
    <property type="nucleotide sequence ID" value="NZ_BAABJQ010000036.1"/>
</dbReference>
<gene>
    <name evidence="4" type="ORF">GCM10023322_74290</name>
</gene>
<dbReference type="PROSITE" id="PS51186">
    <property type="entry name" value="GNAT"/>
    <property type="match status" value="1"/>
</dbReference>
<dbReference type="Pfam" id="PF00583">
    <property type="entry name" value="Acetyltransf_1"/>
    <property type="match status" value="1"/>
</dbReference>
<evidence type="ECO:0000313" key="4">
    <source>
        <dbReference type="EMBL" id="GAA5199204.1"/>
    </source>
</evidence>
<comment type="caution">
    <text evidence="4">The sequence shown here is derived from an EMBL/GenBank/DDBJ whole genome shotgun (WGS) entry which is preliminary data.</text>
</comment>
<accession>A0ABP9SQ13</accession>